<dbReference type="EMBL" id="CAJJDN010000073">
    <property type="protein sequence ID" value="CAD8100209.1"/>
    <property type="molecule type" value="Genomic_DNA"/>
</dbReference>
<name>A0A8S1PAZ6_9CILI</name>
<evidence type="ECO:0000313" key="2">
    <source>
        <dbReference type="Proteomes" id="UP000692954"/>
    </source>
</evidence>
<accession>A0A8S1PAZ6</accession>
<comment type="caution">
    <text evidence="1">The sequence shown here is derived from an EMBL/GenBank/DDBJ whole genome shotgun (WGS) entry which is preliminary data.</text>
</comment>
<dbReference type="OrthoDB" id="1470350at2759"/>
<dbReference type="AlphaFoldDB" id="A0A8S1PAZ6"/>
<reference evidence="1" key="1">
    <citation type="submission" date="2021-01" db="EMBL/GenBank/DDBJ databases">
        <authorList>
            <consortium name="Genoscope - CEA"/>
            <person name="William W."/>
        </authorList>
    </citation>
    <scope>NUCLEOTIDE SEQUENCE</scope>
</reference>
<dbReference type="Proteomes" id="UP000692954">
    <property type="component" value="Unassembled WGS sequence"/>
</dbReference>
<keyword evidence="2" id="KW-1185">Reference proteome</keyword>
<proteinExistence type="predicted"/>
<evidence type="ECO:0000313" key="1">
    <source>
        <dbReference type="EMBL" id="CAD8100209.1"/>
    </source>
</evidence>
<sequence length="218" mass="26637">MINKQEVKSWQYNKKTEKELLDIIIKLHQDIKRGYYLLEFILYFYKEGITFNYRSQIRGQMLLNLYFKQYLFNKIYISLIELKLTKYYLNQQFFFFELRNQVKKIIGNLGVTSNYLNQLVFIEDFLTEFMRLQQTVIYSIAFKVKSKIQKKDIQVQKGTLLLLENFLVNIRSLLNNDSAYKFKPKRQLNKNQLIKIMDSQIFLLFWMKQLYFITYGNY</sequence>
<protein>
    <submittedName>
        <fullName evidence="1">Uncharacterized protein</fullName>
    </submittedName>
</protein>
<gene>
    <name evidence="1" type="ORF">PSON_ATCC_30995.1.T0730123</name>
</gene>
<organism evidence="1 2">
    <name type="scientific">Paramecium sonneborni</name>
    <dbReference type="NCBI Taxonomy" id="65129"/>
    <lineage>
        <taxon>Eukaryota</taxon>
        <taxon>Sar</taxon>
        <taxon>Alveolata</taxon>
        <taxon>Ciliophora</taxon>
        <taxon>Intramacronucleata</taxon>
        <taxon>Oligohymenophorea</taxon>
        <taxon>Peniculida</taxon>
        <taxon>Parameciidae</taxon>
        <taxon>Paramecium</taxon>
    </lineage>
</organism>